<evidence type="ECO:0000256" key="1">
    <source>
        <dbReference type="ARBA" id="ARBA00022527"/>
    </source>
</evidence>
<keyword evidence="1" id="KW-0418">Kinase</keyword>
<dbReference type="InterPro" id="IPR003594">
    <property type="entry name" value="HATPase_dom"/>
</dbReference>
<organism evidence="3 4">
    <name type="scientific">Mycobacterium asiaticum</name>
    <dbReference type="NCBI Taxonomy" id="1790"/>
    <lineage>
        <taxon>Bacteria</taxon>
        <taxon>Bacillati</taxon>
        <taxon>Actinomycetota</taxon>
        <taxon>Actinomycetes</taxon>
        <taxon>Mycobacteriales</taxon>
        <taxon>Mycobacteriaceae</taxon>
        <taxon>Mycobacterium</taxon>
    </lineage>
</organism>
<dbReference type="SUPFAM" id="SSF55874">
    <property type="entry name" value="ATPase domain of HSP90 chaperone/DNA topoisomerase II/histidine kinase"/>
    <property type="match status" value="1"/>
</dbReference>
<evidence type="ECO:0000313" key="4">
    <source>
        <dbReference type="Proteomes" id="UP000093925"/>
    </source>
</evidence>
<protein>
    <recommendedName>
        <fullName evidence="2">Histidine kinase/HSP90-like ATPase domain-containing protein</fullName>
    </recommendedName>
</protein>
<feature type="domain" description="Histidine kinase/HSP90-like ATPase" evidence="2">
    <location>
        <begin position="27"/>
        <end position="144"/>
    </location>
</feature>
<dbReference type="EMBL" id="LZLM01000048">
    <property type="protein sequence ID" value="OBJ87194.1"/>
    <property type="molecule type" value="Genomic_DNA"/>
</dbReference>
<name>A0A1A3KRY2_MYCAS</name>
<dbReference type="CDD" id="cd16936">
    <property type="entry name" value="HATPase_RsbW-like"/>
    <property type="match status" value="1"/>
</dbReference>
<reference evidence="3 4" key="1">
    <citation type="submission" date="2016-06" db="EMBL/GenBank/DDBJ databases">
        <authorList>
            <person name="Kjaerup R.B."/>
            <person name="Dalgaard T.S."/>
            <person name="Juul-Madsen H.R."/>
        </authorList>
    </citation>
    <scope>NUCLEOTIDE SEQUENCE [LARGE SCALE GENOMIC DNA]</scope>
    <source>
        <strain evidence="3 4">1276495.2</strain>
    </source>
</reference>
<gene>
    <name evidence="3" type="ORF">A5640_07950</name>
</gene>
<dbReference type="PANTHER" id="PTHR35526:SF3">
    <property type="entry name" value="ANTI-SIGMA-F FACTOR RSBW"/>
    <property type="match status" value="1"/>
</dbReference>
<dbReference type="Proteomes" id="UP000093925">
    <property type="component" value="Unassembled WGS sequence"/>
</dbReference>
<dbReference type="Pfam" id="PF13581">
    <property type="entry name" value="HATPase_c_2"/>
    <property type="match status" value="1"/>
</dbReference>
<proteinExistence type="predicted"/>
<dbReference type="GO" id="GO:0004674">
    <property type="term" value="F:protein serine/threonine kinase activity"/>
    <property type="evidence" value="ECO:0007669"/>
    <property type="project" value="UniProtKB-KW"/>
</dbReference>
<dbReference type="AlphaFoldDB" id="A0A1A3KRY2"/>
<dbReference type="InterPro" id="IPR050267">
    <property type="entry name" value="Anti-sigma-factor_SerPK"/>
</dbReference>
<evidence type="ECO:0000313" key="3">
    <source>
        <dbReference type="EMBL" id="OBJ87194.1"/>
    </source>
</evidence>
<dbReference type="InterPro" id="IPR036890">
    <property type="entry name" value="HATPase_C_sf"/>
</dbReference>
<evidence type="ECO:0000259" key="2">
    <source>
        <dbReference type="Pfam" id="PF13581"/>
    </source>
</evidence>
<sequence>MAMLAAMSREVPPVDRVGGSSFAVHLAAAPEHIATFRHELRHWLQGLTLKPAQMHDILLAAGEAVTNAIEHGSRSDATQSVSVEAALHRETVTVVVSDGGRWIESTNAALTPTQHRGRGLFLMEGLADRLAIDGTDHGTRVTMHFDVPAAAGQRTGAPLSEPREC</sequence>
<dbReference type="Gene3D" id="3.30.565.10">
    <property type="entry name" value="Histidine kinase-like ATPase, C-terminal domain"/>
    <property type="match status" value="1"/>
</dbReference>
<comment type="caution">
    <text evidence="3">The sequence shown here is derived from an EMBL/GenBank/DDBJ whole genome shotgun (WGS) entry which is preliminary data.</text>
</comment>
<keyword evidence="1" id="KW-0723">Serine/threonine-protein kinase</keyword>
<keyword evidence="1" id="KW-0808">Transferase</keyword>
<accession>A0A1A3KRY2</accession>
<dbReference type="PANTHER" id="PTHR35526">
    <property type="entry name" value="ANTI-SIGMA-F FACTOR RSBW-RELATED"/>
    <property type="match status" value="1"/>
</dbReference>